<dbReference type="GO" id="GO:0005506">
    <property type="term" value="F:iron ion binding"/>
    <property type="evidence" value="ECO:0007669"/>
    <property type="project" value="InterPro"/>
</dbReference>
<comment type="subcellular location">
    <subcellularLocation>
        <location evidence="2">Endoplasmic reticulum membrane</location>
        <topology evidence="2">Single-pass type II membrane protein</topology>
    </subcellularLocation>
</comment>
<dbReference type="GO" id="GO:0005789">
    <property type="term" value="C:endoplasmic reticulum membrane"/>
    <property type="evidence" value="ECO:0007669"/>
    <property type="project" value="UniProtKB-SubCell"/>
</dbReference>
<dbReference type="GO" id="GO:0004656">
    <property type="term" value="F:procollagen-proline 4-dioxygenase activity"/>
    <property type="evidence" value="ECO:0007669"/>
    <property type="project" value="UniProtKB-EC"/>
</dbReference>
<keyword evidence="3" id="KW-0479">Metal-binding</keyword>
<dbReference type="SMART" id="SM00702">
    <property type="entry name" value="P4Hc"/>
    <property type="match status" value="1"/>
</dbReference>
<keyword evidence="5" id="KW-0812">Transmembrane</keyword>
<keyword evidence="7" id="KW-0408">Iron</keyword>
<dbReference type="AlphaFoldDB" id="A0AAV0E6W3"/>
<evidence type="ECO:0000256" key="9">
    <source>
        <dbReference type="SAM" id="MobiDB-lite"/>
    </source>
</evidence>
<dbReference type="EMBL" id="CAMAPF010000299">
    <property type="protein sequence ID" value="CAH9116764.1"/>
    <property type="molecule type" value="Genomic_DNA"/>
</dbReference>
<feature type="domain" description="Fe2OG dioxygenase" evidence="10">
    <location>
        <begin position="123"/>
        <end position="243"/>
    </location>
</feature>
<evidence type="ECO:0000256" key="1">
    <source>
        <dbReference type="ARBA" id="ARBA00001961"/>
    </source>
</evidence>
<dbReference type="GO" id="GO:0031418">
    <property type="term" value="F:L-ascorbic acid binding"/>
    <property type="evidence" value="ECO:0007669"/>
    <property type="project" value="InterPro"/>
</dbReference>
<keyword evidence="13" id="KW-1185">Reference proteome</keyword>
<evidence type="ECO:0000256" key="3">
    <source>
        <dbReference type="ARBA" id="ARBA00022723"/>
    </source>
</evidence>
<name>A0AAV0E6W3_9ASTE</name>
<comment type="caution">
    <text evidence="11">The sequence shown here is derived from an EMBL/GenBank/DDBJ whole genome shotgun (WGS) entry which is preliminary data.</text>
</comment>
<dbReference type="PANTHER" id="PTHR10869">
    <property type="entry name" value="PROLYL 4-HYDROXYLASE ALPHA SUBUNIT"/>
    <property type="match status" value="1"/>
</dbReference>
<dbReference type="InterPro" id="IPR005123">
    <property type="entry name" value="Oxoglu/Fe-dep_dioxygenase_dom"/>
</dbReference>
<dbReference type="EMBL" id="CAMAPF010000997">
    <property type="protein sequence ID" value="CAH9136848.1"/>
    <property type="molecule type" value="Genomic_DNA"/>
</dbReference>
<evidence type="ECO:0000256" key="8">
    <source>
        <dbReference type="ARBA" id="ARBA00049169"/>
    </source>
</evidence>
<evidence type="ECO:0000256" key="2">
    <source>
        <dbReference type="ARBA" id="ARBA00004648"/>
    </source>
</evidence>
<evidence type="ECO:0000256" key="6">
    <source>
        <dbReference type="ARBA" id="ARBA00023002"/>
    </source>
</evidence>
<sequence>MDNKSDAWMKRKMGERRNEKTKRTKAELPSIKPKANLQVTRLKGNDLFTVQNYLTSAEARAFIEAAESIGFVHQGSLGPRNGEAYRDNDRISMNDPNLADALWESGLNKLFSDIKIRGKVAVRLNPNIRFYRYKMGQRFGRHIDESVDLGEGQVTHYTLLVYLSGGGFNSKTKVDRNALDSLASPLVGGETVFYGPRNSLVAEVPPSEGMALFHIHGEKCMLHEARNVTKGVKYVLRSDVVFA</sequence>
<dbReference type="Proteomes" id="UP001152523">
    <property type="component" value="Unassembled WGS sequence"/>
</dbReference>
<comment type="catalytic activity">
    <reaction evidence="8">
        <text>L-prolyl-[collagen] + 2-oxoglutarate + O2 = trans-4-hydroxy-L-prolyl-[collagen] + succinate + CO2</text>
        <dbReference type="Rhea" id="RHEA:18945"/>
        <dbReference type="Rhea" id="RHEA-COMP:11676"/>
        <dbReference type="Rhea" id="RHEA-COMP:11680"/>
        <dbReference type="ChEBI" id="CHEBI:15379"/>
        <dbReference type="ChEBI" id="CHEBI:16526"/>
        <dbReference type="ChEBI" id="CHEBI:16810"/>
        <dbReference type="ChEBI" id="CHEBI:30031"/>
        <dbReference type="ChEBI" id="CHEBI:50342"/>
        <dbReference type="ChEBI" id="CHEBI:61965"/>
        <dbReference type="EC" id="1.14.11.2"/>
    </reaction>
</comment>
<keyword evidence="6" id="KW-0560">Oxidoreductase</keyword>
<proteinExistence type="predicted"/>
<evidence type="ECO:0000313" key="13">
    <source>
        <dbReference type="Proteomes" id="UP001152523"/>
    </source>
</evidence>
<keyword evidence="5" id="KW-0735">Signal-anchor</keyword>
<dbReference type="PROSITE" id="PS51471">
    <property type="entry name" value="FE2OG_OXY"/>
    <property type="match status" value="1"/>
</dbReference>
<protein>
    <recommendedName>
        <fullName evidence="10">Fe2OG dioxygenase domain-containing protein</fullName>
    </recommendedName>
</protein>
<evidence type="ECO:0000256" key="5">
    <source>
        <dbReference type="ARBA" id="ARBA00022968"/>
    </source>
</evidence>
<comment type="cofactor">
    <cofactor evidence="1">
        <name>L-ascorbate</name>
        <dbReference type="ChEBI" id="CHEBI:38290"/>
    </cofactor>
</comment>
<evidence type="ECO:0000259" key="10">
    <source>
        <dbReference type="PROSITE" id="PS51471"/>
    </source>
</evidence>
<feature type="region of interest" description="Disordered" evidence="9">
    <location>
        <begin position="1"/>
        <end position="27"/>
    </location>
</feature>
<evidence type="ECO:0000256" key="7">
    <source>
        <dbReference type="ARBA" id="ARBA00023004"/>
    </source>
</evidence>
<dbReference type="InterPro" id="IPR045054">
    <property type="entry name" value="P4HA-like"/>
</dbReference>
<reference evidence="11" key="1">
    <citation type="submission" date="2022-07" db="EMBL/GenBank/DDBJ databases">
        <authorList>
            <person name="Macas J."/>
            <person name="Novak P."/>
            <person name="Neumann P."/>
        </authorList>
    </citation>
    <scope>NUCLEOTIDE SEQUENCE</scope>
</reference>
<gene>
    <name evidence="11" type="ORF">CEPIT_LOCUS21594</name>
    <name evidence="12" type="ORF">CEPIT_LOCUS35586</name>
</gene>
<accession>A0AAV0E6W3</accession>
<evidence type="ECO:0000313" key="11">
    <source>
        <dbReference type="EMBL" id="CAH9116764.1"/>
    </source>
</evidence>
<keyword evidence="4" id="KW-0223">Dioxygenase</keyword>
<dbReference type="Gene3D" id="2.60.120.620">
    <property type="entry name" value="q2cbj1_9rhob like domain"/>
    <property type="match status" value="1"/>
</dbReference>
<evidence type="ECO:0000313" key="12">
    <source>
        <dbReference type="EMBL" id="CAH9136848.1"/>
    </source>
</evidence>
<dbReference type="InterPro" id="IPR006620">
    <property type="entry name" value="Pro_4_hyd_alph"/>
</dbReference>
<feature type="compositionally biased region" description="Basic residues" evidence="9">
    <location>
        <begin position="10"/>
        <end position="23"/>
    </location>
</feature>
<dbReference type="PANTHER" id="PTHR10869:SF236">
    <property type="entry name" value="PROLYL 4-HYDROXYLASE ALPHA SUBUNIT DOMAIN-CONTAINING PROTEIN"/>
    <property type="match status" value="1"/>
</dbReference>
<evidence type="ECO:0000256" key="4">
    <source>
        <dbReference type="ARBA" id="ARBA00022964"/>
    </source>
</evidence>
<organism evidence="11 13">
    <name type="scientific">Cuscuta epithymum</name>
    <dbReference type="NCBI Taxonomy" id="186058"/>
    <lineage>
        <taxon>Eukaryota</taxon>
        <taxon>Viridiplantae</taxon>
        <taxon>Streptophyta</taxon>
        <taxon>Embryophyta</taxon>
        <taxon>Tracheophyta</taxon>
        <taxon>Spermatophyta</taxon>
        <taxon>Magnoliopsida</taxon>
        <taxon>eudicotyledons</taxon>
        <taxon>Gunneridae</taxon>
        <taxon>Pentapetalae</taxon>
        <taxon>asterids</taxon>
        <taxon>lamiids</taxon>
        <taxon>Solanales</taxon>
        <taxon>Convolvulaceae</taxon>
        <taxon>Cuscuteae</taxon>
        <taxon>Cuscuta</taxon>
        <taxon>Cuscuta subgen. Cuscuta</taxon>
    </lineage>
</organism>